<proteinExistence type="predicted"/>
<evidence type="ECO:0000259" key="1">
    <source>
        <dbReference type="PROSITE" id="PS50146"/>
    </source>
</evidence>
<sequence>MDRLWLISNAQSGSTSDSGCAAIEAICHERGLDLVRHSGFPDEDIPDEADLAAERIDTVVLFAGDGTINACLCALANWQGAILILPGGTMNLLAKALHGDREPAEIVHAAHAAPVRVARPYIEAGSSRAFVAVILGPAAHWAEVREAARKGVYNRLFRFAVRAWRRTFGQAVRVTGVAGMQRGYQAIFVSPEETGMTVTAVDARDWRTILDLGWEWLRGDWVAARAVKERPAKSFRTSGKRPVLALFDGESITIEPGTRFTCGRSAKVFLATRPEAA</sequence>
<accession>A0A5J5HSX2</accession>
<evidence type="ECO:0000313" key="2">
    <source>
        <dbReference type="EMBL" id="KAA9012624.1"/>
    </source>
</evidence>
<dbReference type="Proteomes" id="UP000325933">
    <property type="component" value="Unassembled WGS sequence"/>
</dbReference>
<dbReference type="Gene3D" id="3.40.50.10330">
    <property type="entry name" value="Probable inorganic polyphosphate/atp-NAD kinase, domain 1"/>
    <property type="match status" value="1"/>
</dbReference>
<dbReference type="EMBL" id="VYQA01000021">
    <property type="protein sequence ID" value="KAA9024970.1"/>
    <property type="molecule type" value="Genomic_DNA"/>
</dbReference>
<dbReference type="RefSeq" id="WP_120252958.1">
    <property type="nucleotide sequence ID" value="NZ_JBNNIY010000005.1"/>
</dbReference>
<dbReference type="Proteomes" id="UP000326364">
    <property type="component" value="Unassembled WGS sequence"/>
</dbReference>
<keyword evidence="5" id="KW-1185">Reference proteome</keyword>
<gene>
    <name evidence="3" type="ORF">F4U95_20710</name>
    <name evidence="2" type="ORF">F4U96_20595</name>
</gene>
<evidence type="ECO:0000313" key="4">
    <source>
        <dbReference type="Proteomes" id="UP000325933"/>
    </source>
</evidence>
<feature type="domain" description="DAGKc" evidence="1">
    <location>
        <begin position="1"/>
        <end position="126"/>
    </location>
</feature>
<dbReference type="SUPFAM" id="SSF111331">
    <property type="entry name" value="NAD kinase/diacylglycerol kinase-like"/>
    <property type="match status" value="1"/>
</dbReference>
<evidence type="ECO:0000313" key="5">
    <source>
        <dbReference type="Proteomes" id="UP000326364"/>
    </source>
</evidence>
<dbReference type="Pfam" id="PF00781">
    <property type="entry name" value="DAGK_cat"/>
    <property type="match status" value="1"/>
</dbReference>
<comment type="caution">
    <text evidence="3">The sequence shown here is derived from an EMBL/GenBank/DDBJ whole genome shotgun (WGS) entry which is preliminary data.</text>
</comment>
<organism evidence="3 4">
    <name type="scientific">Sphingobium limneticum</name>
    <dbReference type="NCBI Taxonomy" id="1007511"/>
    <lineage>
        <taxon>Bacteria</taxon>
        <taxon>Pseudomonadati</taxon>
        <taxon>Pseudomonadota</taxon>
        <taxon>Alphaproteobacteria</taxon>
        <taxon>Sphingomonadales</taxon>
        <taxon>Sphingomonadaceae</taxon>
        <taxon>Sphingobium</taxon>
    </lineage>
</organism>
<dbReference type="InterPro" id="IPR017438">
    <property type="entry name" value="ATP-NAD_kinase_N"/>
</dbReference>
<dbReference type="EMBL" id="VYQB01000021">
    <property type="protein sequence ID" value="KAA9012624.1"/>
    <property type="molecule type" value="Genomic_DNA"/>
</dbReference>
<evidence type="ECO:0000313" key="3">
    <source>
        <dbReference type="EMBL" id="KAA9024970.1"/>
    </source>
</evidence>
<protein>
    <recommendedName>
        <fullName evidence="1">DAGKc domain-containing protein</fullName>
    </recommendedName>
</protein>
<dbReference type="InterPro" id="IPR016064">
    <property type="entry name" value="NAD/diacylglycerol_kinase_sf"/>
</dbReference>
<reference evidence="4 5" key="1">
    <citation type="submission" date="2019-09" db="EMBL/GenBank/DDBJ databases">
        <authorList>
            <person name="Feng G."/>
        </authorList>
    </citation>
    <scope>NUCLEOTIDE SEQUENCE [LARGE SCALE GENOMIC DNA]</scope>
    <source>
        <strain evidence="3 4">KACC 19283</strain>
        <strain evidence="2 5">KACC 19284</strain>
    </source>
</reference>
<dbReference type="PROSITE" id="PS50146">
    <property type="entry name" value="DAGK"/>
    <property type="match status" value="1"/>
</dbReference>
<dbReference type="InterPro" id="IPR001206">
    <property type="entry name" value="Diacylglycerol_kinase_cat_dom"/>
</dbReference>
<name>A0A5J5HSX2_9SPHN</name>
<dbReference type="AlphaFoldDB" id="A0A5J5HSX2"/>
<dbReference type="GO" id="GO:0016301">
    <property type="term" value="F:kinase activity"/>
    <property type="evidence" value="ECO:0007669"/>
    <property type="project" value="InterPro"/>
</dbReference>